<dbReference type="SUPFAM" id="SSF52317">
    <property type="entry name" value="Class I glutamine amidotransferase-like"/>
    <property type="match status" value="1"/>
</dbReference>
<dbReference type="GO" id="GO:0005829">
    <property type="term" value="C:cytosol"/>
    <property type="evidence" value="ECO:0007669"/>
    <property type="project" value="TreeGrafter"/>
</dbReference>
<dbReference type="AlphaFoldDB" id="A0A511MVW6"/>
<evidence type="ECO:0000313" key="2">
    <source>
        <dbReference type="EMBL" id="GEM44714.1"/>
    </source>
</evidence>
<dbReference type="InterPro" id="IPR044992">
    <property type="entry name" value="ChyE-like"/>
</dbReference>
<reference evidence="2 3" key="1">
    <citation type="submission" date="2019-07" db="EMBL/GenBank/DDBJ databases">
        <title>Whole genome shotgun sequence of Deinococcus cellulosilyticus NBRC 106333.</title>
        <authorList>
            <person name="Hosoyama A."/>
            <person name="Uohara A."/>
            <person name="Ohji S."/>
            <person name="Ichikawa N."/>
        </authorList>
    </citation>
    <scope>NUCLEOTIDE SEQUENCE [LARGE SCALE GENOMIC DNA]</scope>
    <source>
        <strain evidence="2 3">NBRC 106333</strain>
    </source>
</reference>
<dbReference type="Proteomes" id="UP000321306">
    <property type="component" value="Unassembled WGS sequence"/>
</dbReference>
<organism evidence="2 3">
    <name type="scientific">Deinococcus cellulosilyticus (strain DSM 18568 / NBRC 106333 / KACC 11606 / 5516J-15)</name>
    <dbReference type="NCBI Taxonomy" id="1223518"/>
    <lineage>
        <taxon>Bacteria</taxon>
        <taxon>Thermotogati</taxon>
        <taxon>Deinococcota</taxon>
        <taxon>Deinococci</taxon>
        <taxon>Deinococcales</taxon>
        <taxon>Deinococcaceae</taxon>
        <taxon>Deinococcus</taxon>
    </lineage>
</organism>
<evidence type="ECO:0000259" key="1">
    <source>
        <dbReference type="Pfam" id="PF00117"/>
    </source>
</evidence>
<keyword evidence="3" id="KW-1185">Reference proteome</keyword>
<sequence length="238" mass="26555">MKDIWIIQHIRQETPGTLAELLLERGFNLRTFHPYLGDTVPTQPENIAGLVVMGGPMGVYDKDTHPNLTQEMQLIQNAHQAQVPVVGICLGSQLIAASLGAEVRSSGYKEIGWYNVKRQSSTDPLFKNLPENFMGFHWHGDIFDLPEGAELLASSALTTHQAYRVGASTYGLLFHMEVTPQIVQDMVQVFQDELAQEGLSGADILRETQSLLPELKQHARQVFGAWIELVESRILTVH</sequence>
<dbReference type="PANTHER" id="PTHR42695">
    <property type="entry name" value="GLUTAMINE AMIDOTRANSFERASE YLR126C-RELATED"/>
    <property type="match status" value="1"/>
</dbReference>
<dbReference type="CDD" id="cd01741">
    <property type="entry name" value="GATase1_1"/>
    <property type="match status" value="1"/>
</dbReference>
<dbReference type="PROSITE" id="PS51273">
    <property type="entry name" value="GATASE_TYPE_1"/>
    <property type="match status" value="1"/>
</dbReference>
<dbReference type="InterPro" id="IPR029062">
    <property type="entry name" value="Class_I_gatase-like"/>
</dbReference>
<accession>A0A511MVW6</accession>
<name>A0A511MVW6_DEIC1</name>
<feature type="domain" description="Glutamine amidotransferase" evidence="1">
    <location>
        <begin position="22"/>
        <end position="181"/>
    </location>
</feature>
<gene>
    <name evidence="2" type="ORF">DC3_03490</name>
</gene>
<dbReference type="InterPro" id="IPR017926">
    <property type="entry name" value="GATASE"/>
</dbReference>
<protein>
    <recommendedName>
        <fullName evidence="1">Glutamine amidotransferase domain-containing protein</fullName>
    </recommendedName>
</protein>
<dbReference type="Gene3D" id="3.40.50.880">
    <property type="match status" value="1"/>
</dbReference>
<proteinExistence type="predicted"/>
<evidence type="ECO:0000313" key="3">
    <source>
        <dbReference type="Proteomes" id="UP000321306"/>
    </source>
</evidence>
<dbReference type="EMBL" id="BJXB01000001">
    <property type="protein sequence ID" value="GEM44714.1"/>
    <property type="molecule type" value="Genomic_DNA"/>
</dbReference>
<comment type="caution">
    <text evidence="2">The sequence shown here is derived from an EMBL/GenBank/DDBJ whole genome shotgun (WGS) entry which is preliminary data.</text>
</comment>
<dbReference type="OrthoDB" id="9807137at2"/>
<dbReference type="FunFam" id="3.40.50.880:FF:000033">
    <property type="entry name" value="Glutamine amidotransferase class-I"/>
    <property type="match status" value="1"/>
</dbReference>
<dbReference type="PANTHER" id="PTHR42695:SF5">
    <property type="entry name" value="GLUTAMINE AMIDOTRANSFERASE YLR126C-RELATED"/>
    <property type="match status" value="1"/>
</dbReference>
<dbReference type="Pfam" id="PF00117">
    <property type="entry name" value="GATase"/>
    <property type="match status" value="1"/>
</dbReference>
<dbReference type="RefSeq" id="WP_146881848.1">
    <property type="nucleotide sequence ID" value="NZ_BJXB01000001.1"/>
</dbReference>